<keyword evidence="3 7" id="KW-0645">Protease</keyword>
<dbReference type="RefSeq" id="XP_013772006.1">
    <property type="nucleotide sequence ID" value="XM_013916552.2"/>
</dbReference>
<dbReference type="GeneID" id="106457165"/>
<dbReference type="Proteomes" id="UP000694941">
    <property type="component" value="Unplaced"/>
</dbReference>
<evidence type="ECO:0000259" key="9">
    <source>
        <dbReference type="PROSITE" id="PS50802"/>
    </source>
</evidence>
<keyword evidence="10" id="KW-1185">Reference proteome</keyword>
<feature type="compositionally biased region" description="Basic and acidic residues" evidence="8">
    <location>
        <begin position="1"/>
        <end position="10"/>
    </location>
</feature>
<dbReference type="InterPro" id="IPR003323">
    <property type="entry name" value="OTU_dom"/>
</dbReference>
<dbReference type="PIRSF" id="PIRSF013503">
    <property type="entry name" value="Ubiquitin_thioesterase_Otubain"/>
    <property type="match status" value="1"/>
</dbReference>
<proteinExistence type="inferred from homology"/>
<evidence type="ECO:0000256" key="8">
    <source>
        <dbReference type="SAM" id="MobiDB-lite"/>
    </source>
</evidence>
<keyword evidence="5 7" id="KW-0378">Hydrolase</keyword>
<evidence type="ECO:0000256" key="3">
    <source>
        <dbReference type="ARBA" id="ARBA00022670"/>
    </source>
</evidence>
<dbReference type="InterPro" id="IPR042467">
    <property type="entry name" value="Peptidase_C65_otubain_sub2"/>
</dbReference>
<accession>A0ABM1B018</accession>
<dbReference type="PANTHER" id="PTHR12931:SF15">
    <property type="entry name" value="UBIQUITIN THIOESTERASE OTUBAIN-LIKE"/>
    <property type="match status" value="1"/>
</dbReference>
<evidence type="ECO:0000256" key="2">
    <source>
        <dbReference type="ARBA" id="ARBA00006579"/>
    </source>
</evidence>
<organism evidence="10 11">
    <name type="scientific">Limulus polyphemus</name>
    <name type="common">Atlantic horseshoe crab</name>
    <dbReference type="NCBI Taxonomy" id="6850"/>
    <lineage>
        <taxon>Eukaryota</taxon>
        <taxon>Metazoa</taxon>
        <taxon>Ecdysozoa</taxon>
        <taxon>Arthropoda</taxon>
        <taxon>Chelicerata</taxon>
        <taxon>Merostomata</taxon>
        <taxon>Xiphosura</taxon>
        <taxon>Limulidae</taxon>
        <taxon>Limulus</taxon>
    </lineage>
</organism>
<dbReference type="CDD" id="cd22763">
    <property type="entry name" value="OTUB1"/>
    <property type="match status" value="1"/>
</dbReference>
<keyword evidence="4 7" id="KW-0833">Ubl conjugation pathway</keyword>
<protein>
    <recommendedName>
        <fullName evidence="7">Ubiquitin thioesterase</fullName>
        <ecNumber evidence="7">3.4.19.12</ecNumber>
    </recommendedName>
</protein>
<sequence>MADDSVKSSDEQNAMKNRINEKRSWNEKCSDDNQDEAILAQEKEIEREIADVVPLIGPLCDLSCLQNEYAEDDKVYLHKIKDLRNKYQFMRRTRPDGNCFYRAFSFAYLESLQHDKQEYLRFKSVASRSKEDLIALGFPQFTIEDFHDTFMEVLNKIESQMSEEELLNILNDQGYSDYIVVYMRLLTSGYLRKEEAFFSNFIEGDRTVVEFCHQEVEPMYKESDHIHVIALTLSLGVGVKIQYMDRGESEKVNAHNFPEDVAPRIHLLYRPGHYDILYE</sequence>
<feature type="compositionally biased region" description="Basic and acidic residues" evidence="8">
    <location>
        <begin position="18"/>
        <end position="30"/>
    </location>
</feature>
<gene>
    <name evidence="11" type="primary">LOC106457165</name>
</gene>
<dbReference type="InterPro" id="IPR016615">
    <property type="entry name" value="Otubain"/>
</dbReference>
<evidence type="ECO:0000256" key="1">
    <source>
        <dbReference type="ARBA" id="ARBA00000707"/>
    </source>
</evidence>
<dbReference type="InterPro" id="IPR038765">
    <property type="entry name" value="Papain-like_cys_pep_sf"/>
</dbReference>
<evidence type="ECO:0000313" key="10">
    <source>
        <dbReference type="Proteomes" id="UP000694941"/>
    </source>
</evidence>
<comment type="similarity">
    <text evidence="2 7">Belongs to the peptidase C65 family.</text>
</comment>
<dbReference type="Gene3D" id="1.20.1300.20">
    <property type="entry name" value="Peptidase C65 Otubain, subdomain 2"/>
    <property type="match status" value="1"/>
</dbReference>
<dbReference type="Pfam" id="PF10275">
    <property type="entry name" value="Peptidase_C65"/>
    <property type="match status" value="1"/>
</dbReference>
<dbReference type="SUPFAM" id="SSF54001">
    <property type="entry name" value="Cysteine proteinases"/>
    <property type="match status" value="1"/>
</dbReference>
<dbReference type="EC" id="3.4.19.12" evidence="7"/>
<dbReference type="PANTHER" id="PTHR12931">
    <property type="entry name" value="UBIQUITIN THIOLESTERASE PROTEIN OTUB"/>
    <property type="match status" value="1"/>
</dbReference>
<dbReference type="PROSITE" id="PS50802">
    <property type="entry name" value="OTU"/>
    <property type="match status" value="1"/>
</dbReference>
<feature type="region of interest" description="Disordered" evidence="8">
    <location>
        <begin position="1"/>
        <end position="30"/>
    </location>
</feature>
<evidence type="ECO:0000256" key="5">
    <source>
        <dbReference type="ARBA" id="ARBA00022801"/>
    </source>
</evidence>
<keyword evidence="6 7" id="KW-0788">Thiol protease</keyword>
<dbReference type="InterPro" id="IPR019400">
    <property type="entry name" value="Peptidase_C65_otubain"/>
</dbReference>
<comment type="catalytic activity">
    <reaction evidence="1 7">
        <text>Thiol-dependent hydrolysis of ester, thioester, amide, peptide and isopeptide bonds formed by the C-terminal Gly of ubiquitin (a 76-residue protein attached to proteins as an intracellular targeting signal).</text>
        <dbReference type="EC" id="3.4.19.12"/>
    </reaction>
</comment>
<dbReference type="InterPro" id="IPR042468">
    <property type="entry name" value="Peptidase_C65_otubain_sub1"/>
</dbReference>
<evidence type="ECO:0000256" key="6">
    <source>
        <dbReference type="ARBA" id="ARBA00022807"/>
    </source>
</evidence>
<evidence type="ECO:0000256" key="7">
    <source>
        <dbReference type="PIRNR" id="PIRNR013503"/>
    </source>
</evidence>
<evidence type="ECO:0000313" key="11">
    <source>
        <dbReference type="RefSeq" id="XP_013772006.1"/>
    </source>
</evidence>
<evidence type="ECO:0000256" key="4">
    <source>
        <dbReference type="ARBA" id="ARBA00022786"/>
    </source>
</evidence>
<reference evidence="11" key="1">
    <citation type="submission" date="2025-08" db="UniProtKB">
        <authorList>
            <consortium name="RefSeq"/>
        </authorList>
    </citation>
    <scope>IDENTIFICATION</scope>
    <source>
        <tissue evidence="11">Muscle</tissue>
    </source>
</reference>
<name>A0ABM1B018_LIMPO</name>
<dbReference type="Gene3D" id="3.30.200.60">
    <property type="entry name" value="Peptidase C65 Otubain, subdomain 1"/>
    <property type="match status" value="1"/>
</dbReference>
<feature type="domain" description="OTU" evidence="9">
    <location>
        <begin position="88"/>
        <end position="279"/>
    </location>
</feature>